<organism evidence="1">
    <name type="scientific">uncultured Cytophagales bacterium</name>
    <dbReference type="NCBI Taxonomy" id="158755"/>
    <lineage>
        <taxon>Bacteria</taxon>
        <taxon>Pseudomonadati</taxon>
        <taxon>Bacteroidota</taxon>
        <taxon>Sphingobacteriia</taxon>
        <taxon>Sphingobacteriales</taxon>
        <taxon>environmental samples</taxon>
    </lineage>
</organism>
<sequence>MYIVLELFINYKFNNIPIKGLFRIKATGRGLFFWMLPFEMGMECGEAMPNIRAIA</sequence>
<protein>
    <submittedName>
        <fullName evidence="1">Uncharacterized protein</fullName>
    </submittedName>
</protein>
<dbReference type="EMBL" id="CADCTQ010000642">
    <property type="protein sequence ID" value="CAA9336364.1"/>
    <property type="molecule type" value="Genomic_DNA"/>
</dbReference>
<proteinExistence type="predicted"/>
<name>A0A6J4LNB9_9SPHI</name>
<accession>A0A6J4LNB9</accession>
<reference evidence="1" key="1">
    <citation type="submission" date="2020-02" db="EMBL/GenBank/DDBJ databases">
        <authorList>
            <person name="Meier V. D."/>
        </authorList>
    </citation>
    <scope>NUCLEOTIDE SEQUENCE</scope>
    <source>
        <strain evidence="1">AVDCRST_MAG56</strain>
    </source>
</reference>
<evidence type="ECO:0000313" key="1">
    <source>
        <dbReference type="EMBL" id="CAA9336364.1"/>
    </source>
</evidence>
<gene>
    <name evidence="1" type="ORF">AVDCRST_MAG56-7664</name>
</gene>
<dbReference type="AlphaFoldDB" id="A0A6J4LNB9"/>